<dbReference type="Proteomes" id="UP001501586">
    <property type="component" value="Unassembled WGS sequence"/>
</dbReference>
<dbReference type="EMBL" id="BAABAZ010000005">
    <property type="protein sequence ID" value="GAA4284066.1"/>
    <property type="molecule type" value="Genomic_DNA"/>
</dbReference>
<accession>A0ABP8EJE0</accession>
<evidence type="ECO:0008006" key="3">
    <source>
        <dbReference type="Google" id="ProtNLM"/>
    </source>
</evidence>
<dbReference type="RefSeq" id="WP_236864184.1">
    <property type="nucleotide sequence ID" value="NZ_BAABAZ010000005.1"/>
</dbReference>
<gene>
    <name evidence="1" type="ORF">GCM10022261_15970</name>
</gene>
<protein>
    <recommendedName>
        <fullName evidence="3">Bacteriocin biosynthesis cyclodehydratase domain-containing protein</fullName>
    </recommendedName>
</protein>
<sequence>MYQIFHSVPVVWRSDRCVQFGVDEPILIDGLTPQDAELISVLRMGIGIEDFFDRAEHLGVSASRASSLLALLDEAGALVPVSTSSAARRPTAHVDAFAADRGAAPAVIAESLATTSVLTAGPLARALLPHLSATGFEATSIERAEDALTFAAPLVMLTGVWVEDAVTAGFLVEHGLPHLQLVVGQSQASISHVVVPGLTPCTKCAIIHRTDEDADWLLAWRTLWRQAPAPARTDPVLGSLALALATAVVRNHVLGVQPEPMGVTVTLPSGAVSESAAEFHPECDCRIPVPGELHASA</sequence>
<comment type="caution">
    <text evidence="1">The sequence shown here is derived from an EMBL/GenBank/DDBJ whole genome shotgun (WGS) entry which is preliminary data.</text>
</comment>
<organism evidence="1 2">
    <name type="scientific">Brevibacterium daeguense</name>
    <dbReference type="NCBI Taxonomy" id="909936"/>
    <lineage>
        <taxon>Bacteria</taxon>
        <taxon>Bacillati</taxon>
        <taxon>Actinomycetota</taxon>
        <taxon>Actinomycetes</taxon>
        <taxon>Micrococcales</taxon>
        <taxon>Brevibacteriaceae</taxon>
        <taxon>Brevibacterium</taxon>
    </lineage>
</organism>
<dbReference type="Gene3D" id="3.40.50.720">
    <property type="entry name" value="NAD(P)-binding Rossmann-like Domain"/>
    <property type="match status" value="1"/>
</dbReference>
<reference evidence="2" key="1">
    <citation type="journal article" date="2019" name="Int. J. Syst. Evol. Microbiol.">
        <title>The Global Catalogue of Microorganisms (GCM) 10K type strain sequencing project: providing services to taxonomists for standard genome sequencing and annotation.</title>
        <authorList>
            <consortium name="The Broad Institute Genomics Platform"/>
            <consortium name="The Broad Institute Genome Sequencing Center for Infectious Disease"/>
            <person name="Wu L."/>
            <person name="Ma J."/>
        </authorList>
    </citation>
    <scope>NUCLEOTIDE SEQUENCE [LARGE SCALE GENOMIC DNA]</scope>
    <source>
        <strain evidence="2">JCM 17458</strain>
    </source>
</reference>
<evidence type="ECO:0000313" key="2">
    <source>
        <dbReference type="Proteomes" id="UP001501586"/>
    </source>
</evidence>
<proteinExistence type="predicted"/>
<keyword evidence="2" id="KW-1185">Reference proteome</keyword>
<name>A0ABP8EJE0_9MICO</name>
<evidence type="ECO:0000313" key="1">
    <source>
        <dbReference type="EMBL" id="GAA4284066.1"/>
    </source>
</evidence>